<gene>
    <name evidence="2" type="ORF">DSJ_18430</name>
</gene>
<dbReference type="EMBL" id="CP017581">
    <property type="protein sequence ID" value="ARF51097.1"/>
    <property type="molecule type" value="Genomic_DNA"/>
</dbReference>
<reference evidence="2 3" key="1">
    <citation type="submission" date="2016-10" db="EMBL/GenBank/DDBJ databases">
        <title>Complete Genome Assembly of Pantoea stewartii subsp. stewartii DC283, a Corn Pathogen.</title>
        <authorList>
            <person name="Duong D.A."/>
            <person name="Stevens A.M."/>
            <person name="Jensen R.V."/>
        </authorList>
    </citation>
    <scope>NUCLEOTIDE SEQUENCE [LARGE SCALE GENOMIC DNA]</scope>
    <source>
        <strain evidence="2 3">DC283</strain>
    </source>
</reference>
<organism evidence="2 3">
    <name type="scientific">Pantoea stewartii subsp. stewartii DC283</name>
    <dbReference type="NCBI Taxonomy" id="660596"/>
    <lineage>
        <taxon>Bacteria</taxon>
        <taxon>Pseudomonadati</taxon>
        <taxon>Pseudomonadota</taxon>
        <taxon>Gammaproteobacteria</taxon>
        <taxon>Enterobacterales</taxon>
        <taxon>Erwiniaceae</taxon>
        <taxon>Pantoea</taxon>
    </lineage>
</organism>
<keyword evidence="3" id="KW-1185">Reference proteome</keyword>
<sequence>MLPAIELPGEEKDLIATDTAKNVVTEEGGFSESSTPASGWRAESKTAVRLRKPDRVSARIMPVSAGLRHG</sequence>
<evidence type="ECO:0000313" key="3">
    <source>
        <dbReference type="Proteomes" id="UP000192380"/>
    </source>
</evidence>
<feature type="region of interest" description="Disordered" evidence="1">
    <location>
        <begin position="25"/>
        <end position="46"/>
    </location>
</feature>
<evidence type="ECO:0000313" key="2">
    <source>
        <dbReference type="EMBL" id="ARF51097.1"/>
    </source>
</evidence>
<evidence type="ECO:0000256" key="1">
    <source>
        <dbReference type="SAM" id="MobiDB-lite"/>
    </source>
</evidence>
<name>A0ABM6K8B5_PANSE</name>
<protein>
    <submittedName>
        <fullName evidence="2">Uncharacterized protein</fullName>
    </submittedName>
</protein>
<accession>A0ABM6K8B5</accession>
<proteinExistence type="predicted"/>
<dbReference type="Proteomes" id="UP000192380">
    <property type="component" value="Chromosome"/>
</dbReference>